<dbReference type="InterPro" id="IPR005793">
    <property type="entry name" value="Formyl_trans_C"/>
</dbReference>
<dbReference type="PANTHER" id="PTHR11138">
    <property type="entry name" value="METHIONYL-TRNA FORMYLTRANSFERASE"/>
    <property type="match status" value="1"/>
</dbReference>
<evidence type="ECO:0000256" key="1">
    <source>
        <dbReference type="ARBA" id="ARBA00010699"/>
    </source>
</evidence>
<dbReference type="Pfam" id="PF00551">
    <property type="entry name" value="Formyl_trans_N"/>
    <property type="match status" value="1"/>
</dbReference>
<dbReference type="Proteomes" id="UP001304461">
    <property type="component" value="Unassembled WGS sequence"/>
</dbReference>
<dbReference type="RefSeq" id="WP_323304792.1">
    <property type="nucleotide sequence ID" value="NZ_JAYGHX010000002.1"/>
</dbReference>
<evidence type="ECO:0000256" key="4">
    <source>
        <dbReference type="ARBA" id="ARBA00022917"/>
    </source>
</evidence>
<comment type="catalytic activity">
    <reaction evidence="5">
        <text>L-methionyl-tRNA(fMet) + (6R)-10-formyltetrahydrofolate = N-formyl-L-methionyl-tRNA(fMet) + (6S)-5,6,7,8-tetrahydrofolate + H(+)</text>
        <dbReference type="Rhea" id="RHEA:24380"/>
        <dbReference type="Rhea" id="RHEA-COMP:9952"/>
        <dbReference type="Rhea" id="RHEA-COMP:9953"/>
        <dbReference type="ChEBI" id="CHEBI:15378"/>
        <dbReference type="ChEBI" id="CHEBI:57453"/>
        <dbReference type="ChEBI" id="CHEBI:78530"/>
        <dbReference type="ChEBI" id="CHEBI:78844"/>
        <dbReference type="ChEBI" id="CHEBI:195366"/>
        <dbReference type="EC" id="2.1.2.9"/>
    </reaction>
</comment>
<dbReference type="Pfam" id="PF02911">
    <property type="entry name" value="Formyl_trans_C"/>
    <property type="match status" value="1"/>
</dbReference>
<dbReference type="InterPro" id="IPR011034">
    <property type="entry name" value="Formyl_transferase-like_C_sf"/>
</dbReference>
<accession>A0ABU5RSG5</accession>
<evidence type="ECO:0000313" key="8">
    <source>
        <dbReference type="EMBL" id="MEA5390722.1"/>
    </source>
</evidence>
<dbReference type="InterPro" id="IPR002376">
    <property type="entry name" value="Formyl_transf_N"/>
</dbReference>
<organism evidence="8 9">
    <name type="scientific">Cyanobium gracile UHCC 0139</name>
    <dbReference type="NCBI Taxonomy" id="3110308"/>
    <lineage>
        <taxon>Bacteria</taxon>
        <taxon>Bacillati</taxon>
        <taxon>Cyanobacteriota</taxon>
        <taxon>Cyanophyceae</taxon>
        <taxon>Synechococcales</taxon>
        <taxon>Prochlorococcaceae</taxon>
        <taxon>Cyanobium</taxon>
    </lineage>
</organism>
<keyword evidence="3 5" id="KW-0808">Transferase</keyword>
<dbReference type="SUPFAM" id="SSF50486">
    <property type="entry name" value="FMT C-terminal domain-like"/>
    <property type="match status" value="1"/>
</dbReference>
<evidence type="ECO:0000256" key="3">
    <source>
        <dbReference type="ARBA" id="ARBA00022679"/>
    </source>
</evidence>
<dbReference type="InterPro" id="IPR005794">
    <property type="entry name" value="Fmt"/>
</dbReference>
<evidence type="ECO:0000256" key="5">
    <source>
        <dbReference type="HAMAP-Rule" id="MF_00182"/>
    </source>
</evidence>
<feature type="binding site" evidence="5">
    <location>
        <begin position="110"/>
        <end position="113"/>
    </location>
    <ligand>
        <name>(6S)-5,6,7,8-tetrahydrofolate</name>
        <dbReference type="ChEBI" id="CHEBI:57453"/>
    </ligand>
</feature>
<dbReference type="GO" id="GO:0004479">
    <property type="term" value="F:methionyl-tRNA formyltransferase activity"/>
    <property type="evidence" value="ECO:0007669"/>
    <property type="project" value="UniProtKB-EC"/>
</dbReference>
<sequence>MRILFWGTPAYAVVSLEALRLAGHTMVGVVSQPDRRRGRGKALVPSPVKQRALELGLPVFTPERIRRDLACQQALAALGADVSVVVAFGQILPPAVLAQPPLGCWNGHGSLLPRWRGAAPIQWALLEGDGETGVGIMAMEEGLDTGPVLLERRLSIPLLQNAGQLSERLARLTGELLVEALPLLEAAGAGPEQDRLARLGVRPQAADGVSHARQLTKEDTLVDWSGSALAIHRRVMGLHPNASCPRGGERLKLLATEPLVARLADQLTPVAAALAERWASPSQDRAAGPGTVLAVVEGEGLVVATGGCPVFLRQAQLPGRRPSEGQALIQQLGLVAGDLIGANTP</sequence>
<dbReference type="PANTHER" id="PTHR11138:SF5">
    <property type="entry name" value="METHIONYL-TRNA FORMYLTRANSFERASE, MITOCHONDRIAL"/>
    <property type="match status" value="1"/>
</dbReference>
<feature type="domain" description="Formyl transferase N-terminal" evidence="6">
    <location>
        <begin position="1"/>
        <end position="181"/>
    </location>
</feature>
<comment type="caution">
    <text evidence="8">The sequence shown here is derived from an EMBL/GenBank/DDBJ whole genome shotgun (WGS) entry which is preliminary data.</text>
</comment>
<dbReference type="NCBIfam" id="TIGR00460">
    <property type="entry name" value="fmt"/>
    <property type="match status" value="1"/>
</dbReference>
<evidence type="ECO:0000313" key="9">
    <source>
        <dbReference type="Proteomes" id="UP001304461"/>
    </source>
</evidence>
<dbReference type="HAMAP" id="MF_00182">
    <property type="entry name" value="Formyl_trans"/>
    <property type="match status" value="1"/>
</dbReference>
<proteinExistence type="inferred from homology"/>
<dbReference type="SUPFAM" id="SSF53328">
    <property type="entry name" value="Formyltransferase"/>
    <property type="match status" value="1"/>
</dbReference>
<keyword evidence="9" id="KW-1185">Reference proteome</keyword>
<name>A0ABU5RSG5_9CYAN</name>
<keyword evidence="4 5" id="KW-0648">Protein biosynthesis</keyword>
<dbReference type="EC" id="2.1.2.9" evidence="2 5"/>
<evidence type="ECO:0000259" key="7">
    <source>
        <dbReference type="Pfam" id="PF02911"/>
    </source>
</evidence>
<dbReference type="InterPro" id="IPR044135">
    <property type="entry name" value="Met-tRNA-FMT_C"/>
</dbReference>
<dbReference type="Gene3D" id="3.40.50.12230">
    <property type="match status" value="1"/>
</dbReference>
<dbReference type="InterPro" id="IPR041711">
    <property type="entry name" value="Met-tRNA-FMT_N"/>
</dbReference>
<gene>
    <name evidence="5 8" type="primary">fmt</name>
    <name evidence="8" type="ORF">VB738_05535</name>
</gene>
<dbReference type="InterPro" id="IPR036477">
    <property type="entry name" value="Formyl_transf_N_sf"/>
</dbReference>
<dbReference type="CDD" id="cd08646">
    <property type="entry name" value="FMT_core_Met-tRNA-FMT_N"/>
    <property type="match status" value="1"/>
</dbReference>
<evidence type="ECO:0000256" key="2">
    <source>
        <dbReference type="ARBA" id="ARBA00012261"/>
    </source>
</evidence>
<reference evidence="8 9" key="1">
    <citation type="submission" date="2023-12" db="EMBL/GenBank/DDBJ databases">
        <title>Baltic Sea Cyanobacteria.</title>
        <authorList>
            <person name="Delbaje E."/>
            <person name="Fewer D.P."/>
            <person name="Shishido T.K."/>
        </authorList>
    </citation>
    <scope>NUCLEOTIDE SEQUENCE [LARGE SCALE GENOMIC DNA]</scope>
    <source>
        <strain evidence="8 9">UHCC 0139</strain>
    </source>
</reference>
<feature type="domain" description="Formyl transferase C-terminal" evidence="7">
    <location>
        <begin position="215"/>
        <end position="331"/>
    </location>
</feature>
<comment type="function">
    <text evidence="5">Attaches a formyl group to the free amino group of methionyl-tRNA(fMet). The formyl group appears to play a dual role in the initiator identity of N-formylmethionyl-tRNA by promoting its recognition by IF2 and preventing the misappropriation of this tRNA by the elongation apparatus.</text>
</comment>
<evidence type="ECO:0000259" key="6">
    <source>
        <dbReference type="Pfam" id="PF00551"/>
    </source>
</evidence>
<protein>
    <recommendedName>
        <fullName evidence="2 5">Methionyl-tRNA formyltransferase</fullName>
        <ecNumber evidence="2 5">2.1.2.9</ecNumber>
    </recommendedName>
</protein>
<dbReference type="CDD" id="cd08704">
    <property type="entry name" value="Met_tRNA_FMT_C"/>
    <property type="match status" value="1"/>
</dbReference>
<dbReference type="EMBL" id="JAYGHX010000002">
    <property type="protein sequence ID" value="MEA5390722.1"/>
    <property type="molecule type" value="Genomic_DNA"/>
</dbReference>
<comment type="similarity">
    <text evidence="1 5">Belongs to the Fmt family.</text>
</comment>